<evidence type="ECO:0000313" key="6">
    <source>
        <dbReference type="EMBL" id="CCH59146.1"/>
    </source>
</evidence>
<dbReference type="EMBL" id="HE806317">
    <property type="protein sequence ID" value="CCH59146.1"/>
    <property type="molecule type" value="Genomic_DNA"/>
</dbReference>
<dbReference type="RefSeq" id="XP_004178665.1">
    <property type="nucleotide sequence ID" value="XM_004178617.1"/>
</dbReference>
<evidence type="ECO:0000259" key="4">
    <source>
        <dbReference type="Pfam" id="PF25150"/>
    </source>
</evidence>
<dbReference type="PANTHER" id="PTHR14387">
    <property type="entry name" value="THADA/DEATH RECEPTOR INTERACTING PROTEIN"/>
    <property type="match status" value="1"/>
</dbReference>
<accession>I2GYE4</accession>
<dbReference type="InterPro" id="IPR011989">
    <property type="entry name" value="ARM-like"/>
</dbReference>
<sequence>MSEQTEILTENVKNTKEFLIKYNHSKLLKNPEHIDDVLTSVIGQFAIVLKPLTSQVDNIPDSSRPFVTDAFSLWTLRTTQFIQTKKLDTTRFEEIVRSQLLNEKNVSRIFQYTVDFWADGGSGLVNALRDMFTKLLRLLKIIYSNESLVALLSKWLDRVLDIPSTLKVQYYLIESLSDELDMYRVLEYKSNFIESSLSLMWSDSLSNPIGKCLTSLLINIFNIHYNKDESKISEWMVIWKNQVLNYLPQPKFSKSIEFYVLRPIFNLMPRQAFSLFMKDLFTNEPSQLLSLLKIGQELDIEEEPFHDDKLISMAVLEKLLQQDENKLPAFELLTFSVKKSKPIKGYIFELLKRNLSIFFVDTEVETRNYFASAFKHFILRVRDSCACLARDAKKLNKANKLPEEQKEKLNEVQIARDFLYWLLDFLKIQLCPGTQYQRNDLAFQILNIFIETGLDRSIAEKFLDKRNRREYPFSINLLDDDALIRLLIDNLTNSYDDIRKQAKYILLIAFQSDIDSVLYSKIDWQKLYSESKQQLSVFQTSDIGATIADFLFMTSFNKESFICRTERDIHFKILHFKDDFVAAVNDPVGGYFTALRSILAQYNFDINDPRLGELVKNSISLVEFQWETVKDVLCHDASDGILPQKYIDSEISDQQITSYAFRAIKEASGLLNTLLTRYPMADDKLVRIGNLLISQLLSIRHSGAFQSILPSLTVCCNRARKQYPKQIDVWLKEIINELDTKTQHITRRSGGIPFLITTILSTETKNDRSQLTYVFENLIRIASIPIVGFQDKIDVPQINAFNCMRAIFIESKLASHCLAYVPIALQLSLSSFTSDIWALRNCSIMLFTSLQNRIFGKVGKNMSAHLFFSKFPGVRDILLDLLENSNSNMTNNCLKSSAGIESIFLVLNLLLRLKPTPGYDGLDIFKKGVIQCLGNKNWKIRDMASRTIVALSKDHESDIIDLLKTCSQNNQNKLHGHLMAIKNMIVALNSDMPNWDHLPLTKTILEYDNILLFNNMSFITGHAYCDLLLELIDGSSDLVIQNSQFLFKLGNYFIENSIIHRVDGSKQLCLALVLKILLMYEKKESIMDLCRLGLNSSFFEVQDIAVKFILQENSKDILNGNNDILKDLNHLLYSDSTMVTIKKPILKAIQKTESKLDVDSLMELLSSTASEDLRLATIEALGTVVTQEAMESILNLALDLVKVDKPTNSRLSGLKCLTNMYTKISTIKILFHIHEMLTDDDEDVRDTAAFWLNKNILKLDSWENKMSSCITSHKVIMHMKSIYTQEEIYDLIWQQVRTYLDGLHELFLEIETTEEQLFEFEKDNQFRNEIHVFGNYINVLGTLDISNTQACEYIENLLSSLASYLANESVIDTPLGWVSNPEVFNRLIIFFSLVKTLAPNRSASIKRLVDNHNLHSFLVKYSDITILPA</sequence>
<evidence type="ECO:0000259" key="3">
    <source>
        <dbReference type="Pfam" id="PF10350"/>
    </source>
</evidence>
<dbReference type="HOGENOM" id="CLU_001011_2_0_1"/>
<dbReference type="GeneID" id="14494396"/>
<dbReference type="InterPro" id="IPR051954">
    <property type="entry name" value="tRNA_methyltransferase_THADA"/>
</dbReference>
<feature type="domain" description="tRNA (32-2'-O)-methyltransferase regulator THADA-like TPR repeats region" evidence="4">
    <location>
        <begin position="235"/>
        <end position="500"/>
    </location>
</feature>
<dbReference type="Gene3D" id="1.25.10.10">
    <property type="entry name" value="Leucine-rich Repeat Variant"/>
    <property type="match status" value="1"/>
</dbReference>
<dbReference type="InterPro" id="IPR016024">
    <property type="entry name" value="ARM-type_fold"/>
</dbReference>
<dbReference type="GO" id="GO:0002130">
    <property type="term" value="P:wobble position ribose methylation"/>
    <property type="evidence" value="ECO:0007669"/>
    <property type="project" value="EnsemblFungi"/>
</dbReference>
<dbReference type="SUPFAM" id="SSF48371">
    <property type="entry name" value="ARM repeat"/>
    <property type="match status" value="1"/>
</dbReference>
<dbReference type="InterPro" id="IPR056842">
    <property type="entry name" value="THADA-like_TPR_C"/>
</dbReference>
<dbReference type="Pfam" id="PF10350">
    <property type="entry name" value="DUF2428"/>
    <property type="match status" value="1"/>
</dbReference>
<protein>
    <submittedName>
        <fullName evidence="6">Uncharacterized protein</fullName>
    </submittedName>
</protein>
<dbReference type="KEGG" id="tbl:TBLA_0B03040"/>
<evidence type="ECO:0000259" key="5">
    <source>
        <dbReference type="Pfam" id="PF25151"/>
    </source>
</evidence>
<dbReference type="GO" id="GO:0005829">
    <property type="term" value="C:cytosol"/>
    <property type="evidence" value="ECO:0007669"/>
    <property type="project" value="TreeGrafter"/>
</dbReference>
<dbReference type="Pfam" id="PF25150">
    <property type="entry name" value="TPR_Trm732"/>
    <property type="match status" value="1"/>
</dbReference>
<organism evidence="6 7">
    <name type="scientific">Henningerozyma blattae (strain ATCC 34711 / CBS 6284 / DSM 70876 / NBRC 10599 / NRRL Y-10934 / UCD 77-7)</name>
    <name type="common">Yeast</name>
    <name type="synonym">Tetrapisispora blattae</name>
    <dbReference type="NCBI Taxonomy" id="1071380"/>
    <lineage>
        <taxon>Eukaryota</taxon>
        <taxon>Fungi</taxon>
        <taxon>Dikarya</taxon>
        <taxon>Ascomycota</taxon>
        <taxon>Saccharomycotina</taxon>
        <taxon>Saccharomycetes</taxon>
        <taxon>Saccharomycetales</taxon>
        <taxon>Saccharomycetaceae</taxon>
        <taxon>Henningerozyma</taxon>
    </lineage>
</organism>
<feature type="domain" description="DUF2428" evidence="3">
    <location>
        <begin position="614"/>
        <end position="838"/>
    </location>
</feature>
<name>I2GYE4_HENB6</name>
<gene>
    <name evidence="6" type="primary">TBLA0B03040</name>
    <name evidence="6" type="ORF">TBLA_0B03040</name>
</gene>
<dbReference type="OrthoDB" id="73997at2759"/>
<dbReference type="FunCoup" id="I2GYE4">
    <property type="interactions" value="38"/>
</dbReference>
<dbReference type="OMA" id="TQHITRR"/>
<comment type="similarity">
    <text evidence="1">Belongs to the THADA family.</text>
</comment>
<dbReference type="eggNOG" id="KOG1810">
    <property type="taxonomic scope" value="Eukaryota"/>
</dbReference>
<dbReference type="Pfam" id="PF26523">
    <property type="entry name" value="Trm732_C"/>
    <property type="match status" value="1"/>
</dbReference>
<keyword evidence="7" id="KW-1185">Reference proteome</keyword>
<evidence type="ECO:0000256" key="1">
    <source>
        <dbReference type="ARBA" id="ARBA00010409"/>
    </source>
</evidence>
<proteinExistence type="inferred from homology"/>
<dbReference type="STRING" id="1071380.I2GYE4"/>
<keyword evidence="2" id="KW-0819">tRNA processing</keyword>
<evidence type="ECO:0000313" key="7">
    <source>
        <dbReference type="Proteomes" id="UP000002866"/>
    </source>
</evidence>
<dbReference type="InParanoid" id="I2GYE4"/>
<dbReference type="Pfam" id="PF25151">
    <property type="entry name" value="TPR_Trm732_C"/>
    <property type="match status" value="1"/>
</dbReference>
<dbReference type="InterPro" id="IPR019442">
    <property type="entry name" value="THADA/TRM732_DUF2428"/>
</dbReference>
<dbReference type="PANTHER" id="PTHR14387:SF0">
    <property type="entry name" value="DUF2428 DOMAIN-CONTAINING PROTEIN"/>
    <property type="match status" value="1"/>
</dbReference>
<dbReference type="InterPro" id="IPR056843">
    <property type="entry name" value="THADA-like_TPR"/>
</dbReference>
<dbReference type="Proteomes" id="UP000002866">
    <property type="component" value="Chromosome 2"/>
</dbReference>
<evidence type="ECO:0000256" key="2">
    <source>
        <dbReference type="ARBA" id="ARBA00022694"/>
    </source>
</evidence>
<reference evidence="6 7" key="1">
    <citation type="journal article" date="2011" name="Proc. Natl. Acad. Sci. U.S.A.">
        <title>Evolutionary erosion of yeast sex chromosomes by mating-type switching accidents.</title>
        <authorList>
            <person name="Gordon J.L."/>
            <person name="Armisen D."/>
            <person name="Proux-Wera E."/>
            <person name="Oheigeartaigh S.S."/>
            <person name="Byrne K.P."/>
            <person name="Wolfe K.H."/>
        </authorList>
    </citation>
    <scope>NUCLEOTIDE SEQUENCE [LARGE SCALE GENOMIC DNA]</scope>
    <source>
        <strain evidence="7">ATCC 34711 / CBS 6284 / DSM 70876 / NBRC 10599 / NRRL Y-10934 / UCD 77-7</strain>
    </source>
</reference>
<feature type="domain" description="tRNA (32-2'-O)-methyltransferase regulator THADA-like C-terminal TPR repeats region" evidence="5">
    <location>
        <begin position="840"/>
        <end position="983"/>
    </location>
</feature>